<accession>A0ACC1R9X5</accession>
<keyword evidence="2" id="KW-1185">Reference proteome</keyword>
<evidence type="ECO:0000313" key="1">
    <source>
        <dbReference type="EMBL" id="KAJ3503162.1"/>
    </source>
</evidence>
<gene>
    <name evidence="1" type="ORF">NM208_g16573</name>
</gene>
<name>A0ACC1R9X5_9HYPO</name>
<reference evidence="1" key="1">
    <citation type="submission" date="2022-08" db="EMBL/GenBank/DDBJ databases">
        <title>Genome Sequence of Fusarium decemcellulare.</title>
        <authorList>
            <person name="Buettner E."/>
        </authorList>
    </citation>
    <scope>NUCLEOTIDE SEQUENCE</scope>
    <source>
        <strain evidence="1">Babe19</strain>
    </source>
</reference>
<evidence type="ECO:0000313" key="2">
    <source>
        <dbReference type="Proteomes" id="UP001148629"/>
    </source>
</evidence>
<organism evidence="1 2">
    <name type="scientific">Fusarium decemcellulare</name>
    <dbReference type="NCBI Taxonomy" id="57161"/>
    <lineage>
        <taxon>Eukaryota</taxon>
        <taxon>Fungi</taxon>
        <taxon>Dikarya</taxon>
        <taxon>Ascomycota</taxon>
        <taxon>Pezizomycotina</taxon>
        <taxon>Sordariomycetes</taxon>
        <taxon>Hypocreomycetidae</taxon>
        <taxon>Hypocreales</taxon>
        <taxon>Nectriaceae</taxon>
        <taxon>Fusarium</taxon>
        <taxon>Fusarium decemcellulare species complex</taxon>
    </lineage>
</organism>
<sequence>MPTSSPAPFWKYADIGSTPLKPLGAYDMSPTKSGGALPPQSSSPPRGNKSPPSSPSRRQKSSPQPLAEPAEVEEEQGFDLTKGFQSIGSYHAPVGRGASILKGHT</sequence>
<comment type="caution">
    <text evidence="1">The sequence shown here is derived from an EMBL/GenBank/DDBJ whole genome shotgun (WGS) entry which is preliminary data.</text>
</comment>
<protein>
    <submittedName>
        <fullName evidence="1">Uncharacterized protein</fullName>
    </submittedName>
</protein>
<dbReference type="Proteomes" id="UP001148629">
    <property type="component" value="Unassembled WGS sequence"/>
</dbReference>
<dbReference type="EMBL" id="JANRMS010005227">
    <property type="protein sequence ID" value="KAJ3503162.1"/>
    <property type="molecule type" value="Genomic_DNA"/>
</dbReference>
<proteinExistence type="predicted"/>